<feature type="compositionally biased region" description="Polar residues" evidence="1">
    <location>
        <begin position="1"/>
        <end position="13"/>
    </location>
</feature>
<feature type="compositionally biased region" description="Polar residues" evidence="1">
    <location>
        <begin position="81"/>
        <end position="92"/>
    </location>
</feature>
<comment type="caution">
    <text evidence="2">The sequence shown here is derived from an EMBL/GenBank/DDBJ whole genome shotgun (WGS) entry which is preliminary data.</text>
</comment>
<keyword evidence="3" id="KW-1185">Reference proteome</keyword>
<evidence type="ECO:0000313" key="3">
    <source>
        <dbReference type="Proteomes" id="UP001383192"/>
    </source>
</evidence>
<dbReference type="Proteomes" id="UP001383192">
    <property type="component" value="Unassembled WGS sequence"/>
</dbReference>
<reference evidence="2 3" key="1">
    <citation type="submission" date="2024-01" db="EMBL/GenBank/DDBJ databases">
        <title>A draft genome for a cacao thread blight-causing isolate of Paramarasmius palmivorus.</title>
        <authorList>
            <person name="Baruah I.K."/>
            <person name="Bukari Y."/>
            <person name="Amoako-Attah I."/>
            <person name="Meinhardt L.W."/>
            <person name="Bailey B.A."/>
            <person name="Cohen S.P."/>
        </authorList>
    </citation>
    <scope>NUCLEOTIDE SEQUENCE [LARGE SCALE GENOMIC DNA]</scope>
    <source>
        <strain evidence="2 3">GH-12</strain>
    </source>
</reference>
<dbReference type="EMBL" id="JAYKXP010000250">
    <property type="protein sequence ID" value="KAK7017540.1"/>
    <property type="molecule type" value="Genomic_DNA"/>
</dbReference>
<dbReference type="AlphaFoldDB" id="A0AAW0AWA7"/>
<name>A0AAW0AWA7_9AGAR</name>
<feature type="compositionally biased region" description="Basic and acidic residues" evidence="1">
    <location>
        <begin position="14"/>
        <end position="27"/>
    </location>
</feature>
<proteinExistence type="predicted"/>
<evidence type="ECO:0000256" key="1">
    <source>
        <dbReference type="SAM" id="MobiDB-lite"/>
    </source>
</evidence>
<evidence type="ECO:0000313" key="2">
    <source>
        <dbReference type="EMBL" id="KAK7017540.1"/>
    </source>
</evidence>
<feature type="compositionally biased region" description="Basic and acidic residues" evidence="1">
    <location>
        <begin position="44"/>
        <end position="62"/>
    </location>
</feature>
<organism evidence="2 3">
    <name type="scientific">Paramarasmius palmivorus</name>
    <dbReference type="NCBI Taxonomy" id="297713"/>
    <lineage>
        <taxon>Eukaryota</taxon>
        <taxon>Fungi</taxon>
        <taxon>Dikarya</taxon>
        <taxon>Basidiomycota</taxon>
        <taxon>Agaricomycotina</taxon>
        <taxon>Agaricomycetes</taxon>
        <taxon>Agaricomycetidae</taxon>
        <taxon>Agaricales</taxon>
        <taxon>Marasmiineae</taxon>
        <taxon>Marasmiaceae</taxon>
        <taxon>Paramarasmius</taxon>
    </lineage>
</organism>
<sequence length="157" mass="17347">MSGLSVAQGTSNRLGDEANRHTRDLRLDILNQKRKLHRLPSHPQRPDDRPDDSKSTAKRRQEFSAAFSNAVRHSNERQLRENSQPSESSNVARPSVKAQRGAQRLAAAEPQPNTPLLTPPLTPSSSLRTVSSVESSPVDATGPPGKRLRQSLYYYAS</sequence>
<feature type="region of interest" description="Disordered" evidence="1">
    <location>
        <begin position="1"/>
        <end position="157"/>
    </location>
</feature>
<protein>
    <submittedName>
        <fullName evidence="2">Uncharacterized protein</fullName>
    </submittedName>
</protein>
<feature type="compositionally biased region" description="Low complexity" evidence="1">
    <location>
        <begin position="123"/>
        <end position="137"/>
    </location>
</feature>
<gene>
    <name evidence="2" type="ORF">VNI00_018592</name>
</gene>
<accession>A0AAW0AWA7</accession>